<organism evidence="1 2">
    <name type="scientific">Candidatus Kaiserbacteria bacterium RIFCSPHIGHO2_02_FULL_50_50</name>
    <dbReference type="NCBI Taxonomy" id="1798492"/>
    <lineage>
        <taxon>Bacteria</taxon>
        <taxon>Candidatus Kaiseribacteriota</taxon>
    </lineage>
</organism>
<gene>
    <name evidence="1" type="ORF">A3C89_00410</name>
</gene>
<evidence type="ECO:0000313" key="1">
    <source>
        <dbReference type="EMBL" id="OGG59662.1"/>
    </source>
</evidence>
<dbReference type="EMBL" id="MFLF01000013">
    <property type="protein sequence ID" value="OGG59662.1"/>
    <property type="molecule type" value="Genomic_DNA"/>
</dbReference>
<dbReference type="Proteomes" id="UP000178794">
    <property type="component" value="Unassembled WGS sequence"/>
</dbReference>
<reference evidence="1 2" key="1">
    <citation type="journal article" date="2016" name="Nat. Commun.">
        <title>Thousands of microbial genomes shed light on interconnected biogeochemical processes in an aquifer system.</title>
        <authorList>
            <person name="Anantharaman K."/>
            <person name="Brown C.T."/>
            <person name="Hug L.A."/>
            <person name="Sharon I."/>
            <person name="Castelle C.J."/>
            <person name="Probst A.J."/>
            <person name="Thomas B.C."/>
            <person name="Singh A."/>
            <person name="Wilkins M.J."/>
            <person name="Karaoz U."/>
            <person name="Brodie E.L."/>
            <person name="Williams K.H."/>
            <person name="Hubbard S.S."/>
            <person name="Banfield J.F."/>
        </authorList>
    </citation>
    <scope>NUCLEOTIDE SEQUENCE [LARGE SCALE GENOMIC DNA]</scope>
</reference>
<evidence type="ECO:0008006" key="3">
    <source>
        <dbReference type="Google" id="ProtNLM"/>
    </source>
</evidence>
<dbReference type="STRING" id="1798492.A3C89_00410"/>
<dbReference type="AlphaFoldDB" id="A0A1F6DF69"/>
<comment type="caution">
    <text evidence="1">The sequence shown here is derived from an EMBL/GenBank/DDBJ whole genome shotgun (WGS) entry which is preliminary data.</text>
</comment>
<protein>
    <recommendedName>
        <fullName evidence="3">ATP synthase subunit delta</fullName>
    </recommendedName>
</protein>
<sequence length="116" mass="12869">MDRLITTYAQLMLAYAPEKVRASMEKRGHGKLWKRTLRKALLLAGKSTARTEPVVILARESDKQKHAENIAKSGGAEARVAIDASIVGGFILQKGFSRIDRSYKTALHTLYKKVTA</sequence>
<name>A0A1F6DF69_9BACT</name>
<proteinExistence type="predicted"/>
<accession>A0A1F6DF69</accession>
<evidence type="ECO:0000313" key="2">
    <source>
        <dbReference type="Proteomes" id="UP000178794"/>
    </source>
</evidence>